<keyword evidence="11" id="KW-1185">Reference proteome</keyword>
<dbReference type="GO" id="GO:0005634">
    <property type="term" value="C:nucleus"/>
    <property type="evidence" value="ECO:0007669"/>
    <property type="project" value="UniProtKB-SubCell"/>
</dbReference>
<feature type="domain" description="C2H2-type" evidence="9">
    <location>
        <begin position="203"/>
        <end position="230"/>
    </location>
</feature>
<feature type="region of interest" description="Disordered" evidence="8">
    <location>
        <begin position="272"/>
        <end position="324"/>
    </location>
</feature>
<protein>
    <recommendedName>
        <fullName evidence="9">C2H2-type domain-containing protein</fullName>
    </recommendedName>
</protein>
<evidence type="ECO:0000256" key="8">
    <source>
        <dbReference type="SAM" id="MobiDB-lite"/>
    </source>
</evidence>
<dbReference type="STRING" id="341454.A0A4V3SJK3"/>
<dbReference type="PANTHER" id="PTHR14003">
    <property type="entry name" value="TRANSCRIPTIONAL REPRESSOR PROTEIN YY"/>
    <property type="match status" value="1"/>
</dbReference>
<feature type="domain" description="C2H2-type" evidence="9">
    <location>
        <begin position="145"/>
        <end position="172"/>
    </location>
</feature>
<organism evidence="10 11">
    <name type="scientific">Ascodesmis nigricans</name>
    <dbReference type="NCBI Taxonomy" id="341454"/>
    <lineage>
        <taxon>Eukaryota</taxon>
        <taxon>Fungi</taxon>
        <taxon>Dikarya</taxon>
        <taxon>Ascomycota</taxon>
        <taxon>Pezizomycotina</taxon>
        <taxon>Pezizomycetes</taxon>
        <taxon>Pezizales</taxon>
        <taxon>Ascodesmidaceae</taxon>
        <taxon>Ascodesmis</taxon>
    </lineage>
</organism>
<keyword evidence="6" id="KW-0539">Nucleus</keyword>
<keyword evidence="2" id="KW-0479">Metal-binding</keyword>
<reference evidence="10 11" key="1">
    <citation type="submission" date="2019-04" db="EMBL/GenBank/DDBJ databases">
        <title>Comparative genomics and transcriptomics to analyze fruiting body development in filamentous ascomycetes.</title>
        <authorList>
            <consortium name="DOE Joint Genome Institute"/>
            <person name="Lutkenhaus R."/>
            <person name="Traeger S."/>
            <person name="Breuer J."/>
            <person name="Kuo A."/>
            <person name="Lipzen A."/>
            <person name="Pangilinan J."/>
            <person name="Dilworth D."/>
            <person name="Sandor L."/>
            <person name="Poggeler S."/>
            <person name="Barry K."/>
            <person name="Grigoriev I.V."/>
            <person name="Nowrousian M."/>
        </authorList>
    </citation>
    <scope>NUCLEOTIDE SEQUENCE [LARGE SCALE GENOMIC DNA]</scope>
    <source>
        <strain evidence="10 11">CBS 389.68</strain>
    </source>
</reference>
<comment type="subcellular location">
    <subcellularLocation>
        <location evidence="1">Nucleus</location>
    </subcellularLocation>
</comment>
<dbReference type="SUPFAM" id="SSF57667">
    <property type="entry name" value="beta-beta-alpha zinc fingers"/>
    <property type="match status" value="2"/>
</dbReference>
<evidence type="ECO:0000256" key="5">
    <source>
        <dbReference type="ARBA" id="ARBA00022833"/>
    </source>
</evidence>
<feature type="domain" description="C2H2-type" evidence="9">
    <location>
        <begin position="173"/>
        <end position="202"/>
    </location>
</feature>
<feature type="region of interest" description="Disordered" evidence="8">
    <location>
        <begin position="28"/>
        <end position="96"/>
    </location>
</feature>
<dbReference type="OrthoDB" id="3437960at2759"/>
<keyword evidence="4 7" id="KW-0863">Zinc-finger</keyword>
<accession>A0A4V3SJK3</accession>
<dbReference type="GO" id="GO:0008270">
    <property type="term" value="F:zinc ion binding"/>
    <property type="evidence" value="ECO:0007669"/>
    <property type="project" value="UniProtKB-KW"/>
</dbReference>
<dbReference type="FunFam" id="3.30.160.60:FF:000139">
    <property type="entry name" value="zinc finger protein 1 homolog"/>
    <property type="match status" value="1"/>
</dbReference>
<evidence type="ECO:0000256" key="1">
    <source>
        <dbReference type="ARBA" id="ARBA00004123"/>
    </source>
</evidence>
<dbReference type="AlphaFoldDB" id="A0A4V3SJK3"/>
<sequence length="427" mass="46382">MDVGSLLNEKEATAALEVGGIKSRCLSHAREQDTRSPTPSVFIQSSGSFQHPSTPSPTMSEHAHFPHCSPVSPHPIKAPLSMSEHSHFPPLQAPHPPAIHGYSLPYGMPMLHPTHQLPQHPQYEPPSSGQRSAGRPSSDSPHKAFACGTCQKAFARRSDLARHERIHTGVKPHVCDYPDCGKTFIQRSALTVHTRVHTGEKPHMCDTCAKCFSDSSSLARHRRIHSGKRPYKCPYANCQKTFTRRTTLTRHQNHHTGSLEEAAAAIQQSLANRPGSRQLGKGPRSPVSGTDSGASSMNTTPSPSLRSATMSPFDRASISPAPGHLTPFDRSNFMYQNITSHPHPGGLLTRDLQPLTPGPTPTATPVSQPLMMGMRPPTSNPGYGHLPTTLPPLSLAPSLAPSPMPPVDDRSRSPYPPTSATDPWYWE</sequence>
<dbReference type="PROSITE" id="PS50157">
    <property type="entry name" value="ZINC_FINGER_C2H2_2"/>
    <property type="match status" value="4"/>
</dbReference>
<dbReference type="GO" id="GO:0005667">
    <property type="term" value="C:transcription regulator complex"/>
    <property type="evidence" value="ECO:0007669"/>
    <property type="project" value="TreeGrafter"/>
</dbReference>
<keyword evidence="3" id="KW-0677">Repeat</keyword>
<feature type="compositionally biased region" description="Polar residues" evidence="8">
    <location>
        <begin position="35"/>
        <end position="59"/>
    </location>
</feature>
<dbReference type="EMBL" id="ML220113">
    <property type="protein sequence ID" value="TGZ84345.1"/>
    <property type="molecule type" value="Genomic_DNA"/>
</dbReference>
<evidence type="ECO:0000256" key="3">
    <source>
        <dbReference type="ARBA" id="ARBA00022737"/>
    </source>
</evidence>
<evidence type="ECO:0000256" key="7">
    <source>
        <dbReference type="PROSITE-ProRule" id="PRU00042"/>
    </source>
</evidence>
<dbReference type="SMART" id="SM00355">
    <property type="entry name" value="ZnF_C2H2"/>
    <property type="match status" value="4"/>
</dbReference>
<feature type="compositionally biased region" description="Low complexity" evidence="8">
    <location>
        <begin position="386"/>
        <end position="399"/>
    </location>
</feature>
<dbReference type="InParanoid" id="A0A4V3SJK3"/>
<keyword evidence="5" id="KW-0862">Zinc</keyword>
<gene>
    <name evidence="10" type="ORF">EX30DRAFT_104894</name>
</gene>
<evidence type="ECO:0000256" key="4">
    <source>
        <dbReference type="ARBA" id="ARBA00022771"/>
    </source>
</evidence>
<dbReference type="FunFam" id="3.30.160.60:FF:000557">
    <property type="entry name" value="zinc finger and SCAN domain-containing protein 29"/>
    <property type="match status" value="1"/>
</dbReference>
<feature type="compositionally biased region" description="Polar residues" evidence="8">
    <location>
        <begin position="287"/>
        <end position="310"/>
    </location>
</feature>
<evidence type="ECO:0000313" key="10">
    <source>
        <dbReference type="EMBL" id="TGZ84345.1"/>
    </source>
</evidence>
<evidence type="ECO:0000256" key="2">
    <source>
        <dbReference type="ARBA" id="ARBA00022723"/>
    </source>
</evidence>
<feature type="region of interest" description="Disordered" evidence="8">
    <location>
        <begin position="375"/>
        <end position="427"/>
    </location>
</feature>
<feature type="domain" description="C2H2-type" evidence="9">
    <location>
        <begin position="231"/>
        <end position="260"/>
    </location>
</feature>
<dbReference type="Pfam" id="PF00096">
    <property type="entry name" value="zf-C2H2"/>
    <property type="match status" value="4"/>
</dbReference>
<dbReference type="FunFam" id="3.30.160.60:FF:000125">
    <property type="entry name" value="Putative zinc finger protein 143"/>
    <property type="match status" value="1"/>
</dbReference>
<dbReference type="PROSITE" id="PS00028">
    <property type="entry name" value="ZINC_FINGER_C2H2_1"/>
    <property type="match status" value="4"/>
</dbReference>
<evidence type="ECO:0000313" key="11">
    <source>
        <dbReference type="Proteomes" id="UP000298138"/>
    </source>
</evidence>
<dbReference type="PANTHER" id="PTHR14003:SF20">
    <property type="entry name" value="FINGER DOMAIN PROTEIN, PUTATIVE (AFU_ORTHOLOGUE AFUA_4G10380)-RELATED"/>
    <property type="match status" value="1"/>
</dbReference>
<proteinExistence type="predicted"/>
<dbReference type="GO" id="GO:0000978">
    <property type="term" value="F:RNA polymerase II cis-regulatory region sequence-specific DNA binding"/>
    <property type="evidence" value="ECO:0007669"/>
    <property type="project" value="TreeGrafter"/>
</dbReference>
<name>A0A4V3SJK3_9PEZI</name>
<feature type="compositionally biased region" description="Polar residues" evidence="8">
    <location>
        <begin position="125"/>
        <end position="139"/>
    </location>
</feature>
<dbReference type="InterPro" id="IPR036236">
    <property type="entry name" value="Znf_C2H2_sf"/>
</dbReference>
<dbReference type="GO" id="GO:0000981">
    <property type="term" value="F:DNA-binding transcription factor activity, RNA polymerase II-specific"/>
    <property type="evidence" value="ECO:0007669"/>
    <property type="project" value="UniProtKB-ARBA"/>
</dbReference>
<feature type="region of interest" description="Disordered" evidence="8">
    <location>
        <begin position="110"/>
        <end position="144"/>
    </location>
</feature>
<evidence type="ECO:0000256" key="6">
    <source>
        <dbReference type="ARBA" id="ARBA00023242"/>
    </source>
</evidence>
<dbReference type="InterPro" id="IPR013087">
    <property type="entry name" value="Znf_C2H2_type"/>
</dbReference>
<dbReference type="Proteomes" id="UP000298138">
    <property type="component" value="Unassembled WGS sequence"/>
</dbReference>
<dbReference type="GO" id="GO:0000785">
    <property type="term" value="C:chromatin"/>
    <property type="evidence" value="ECO:0007669"/>
    <property type="project" value="TreeGrafter"/>
</dbReference>
<dbReference type="Gene3D" id="3.30.160.60">
    <property type="entry name" value="Classic Zinc Finger"/>
    <property type="match status" value="4"/>
</dbReference>
<evidence type="ECO:0000259" key="9">
    <source>
        <dbReference type="PROSITE" id="PS50157"/>
    </source>
</evidence>